<evidence type="ECO:0000313" key="2">
    <source>
        <dbReference type="Proteomes" id="UP001362999"/>
    </source>
</evidence>
<proteinExistence type="predicted"/>
<accession>A0AAW0AWL7</accession>
<gene>
    <name evidence="1" type="ORF">R3P38DRAFT_3320667</name>
</gene>
<protein>
    <submittedName>
        <fullName evidence="1">Uncharacterized protein</fullName>
    </submittedName>
</protein>
<dbReference type="Proteomes" id="UP001362999">
    <property type="component" value="Unassembled WGS sequence"/>
</dbReference>
<name>A0AAW0AWL7_9AGAR</name>
<sequence>MDRATGMRRHGCLSFQPASPRVCGPMKIPPALLKAVKINTLITDYGARMFREALARFVLEAESGSLTLHFNRVPVFHRLKYVTEDPYTAGGPEDSITSRSGKELAGRFNTALINDGSGGITGVNGYRVGQVRVVTPPPHVQAYYKVKRSLKDGVRMASIVSVANIRRSIHLLPKFGPIAPQHWT</sequence>
<keyword evidence="2" id="KW-1185">Reference proteome</keyword>
<organism evidence="1 2">
    <name type="scientific">Favolaschia claudopus</name>
    <dbReference type="NCBI Taxonomy" id="2862362"/>
    <lineage>
        <taxon>Eukaryota</taxon>
        <taxon>Fungi</taxon>
        <taxon>Dikarya</taxon>
        <taxon>Basidiomycota</taxon>
        <taxon>Agaricomycotina</taxon>
        <taxon>Agaricomycetes</taxon>
        <taxon>Agaricomycetidae</taxon>
        <taxon>Agaricales</taxon>
        <taxon>Marasmiineae</taxon>
        <taxon>Mycenaceae</taxon>
        <taxon>Favolaschia</taxon>
    </lineage>
</organism>
<comment type="caution">
    <text evidence="1">The sequence shown here is derived from an EMBL/GenBank/DDBJ whole genome shotgun (WGS) entry which is preliminary data.</text>
</comment>
<dbReference type="EMBL" id="JAWWNJ010000048">
    <property type="protein sequence ID" value="KAK7017364.1"/>
    <property type="molecule type" value="Genomic_DNA"/>
</dbReference>
<reference evidence="1 2" key="1">
    <citation type="journal article" date="2024" name="J Genomics">
        <title>Draft genome sequencing and assembly of Favolaschia claudopus CIRM-BRFM 2984 isolated from oak limbs.</title>
        <authorList>
            <person name="Navarro D."/>
            <person name="Drula E."/>
            <person name="Chaduli D."/>
            <person name="Cazenave R."/>
            <person name="Ahrendt S."/>
            <person name="Wang J."/>
            <person name="Lipzen A."/>
            <person name="Daum C."/>
            <person name="Barry K."/>
            <person name="Grigoriev I.V."/>
            <person name="Favel A."/>
            <person name="Rosso M.N."/>
            <person name="Martin F."/>
        </authorList>
    </citation>
    <scope>NUCLEOTIDE SEQUENCE [LARGE SCALE GENOMIC DNA]</scope>
    <source>
        <strain evidence="1 2">CIRM-BRFM 2984</strain>
    </source>
</reference>
<evidence type="ECO:0000313" key="1">
    <source>
        <dbReference type="EMBL" id="KAK7017364.1"/>
    </source>
</evidence>
<dbReference type="AlphaFoldDB" id="A0AAW0AWL7"/>